<evidence type="ECO:0000259" key="1">
    <source>
        <dbReference type="Pfam" id="PF01719"/>
    </source>
</evidence>
<dbReference type="Pfam" id="PF21861">
    <property type="entry name" value="RepB_C"/>
    <property type="match status" value="1"/>
</dbReference>
<organism evidence="3">
    <name type="scientific">Mycoplasma yeatsii</name>
    <dbReference type="NCBI Taxonomy" id="51365"/>
    <lineage>
        <taxon>Bacteria</taxon>
        <taxon>Bacillati</taxon>
        <taxon>Mycoplasmatota</taxon>
        <taxon>Mollicutes</taxon>
        <taxon>Mycoplasmataceae</taxon>
        <taxon>Mycoplasma</taxon>
    </lineage>
</organism>
<feature type="domain" description="Replication protein RepB C-terminal" evidence="2">
    <location>
        <begin position="137"/>
        <end position="189"/>
    </location>
</feature>
<dbReference type="GO" id="GO:0003677">
    <property type="term" value="F:DNA binding"/>
    <property type="evidence" value="ECO:0007669"/>
    <property type="project" value="InterPro"/>
</dbReference>
<dbReference type="GO" id="GO:0005727">
    <property type="term" value="C:extrachromosomal circular DNA"/>
    <property type="evidence" value="ECO:0007669"/>
    <property type="project" value="InterPro"/>
</dbReference>
<dbReference type="GO" id="GO:0003916">
    <property type="term" value="F:DNA topoisomerase activity"/>
    <property type="evidence" value="ECO:0007669"/>
    <property type="project" value="InterPro"/>
</dbReference>
<dbReference type="AlphaFoldDB" id="K9RYC6"/>
<dbReference type="InterPro" id="IPR002631">
    <property type="entry name" value="Plasmid_rep_OBD"/>
</dbReference>
<dbReference type="Pfam" id="PF01719">
    <property type="entry name" value="Rep_OBD"/>
    <property type="match status" value="1"/>
</dbReference>
<feature type="domain" description="Plasmid replication protein origin binding" evidence="1">
    <location>
        <begin position="9"/>
        <end position="125"/>
    </location>
</feature>
<dbReference type="Gene3D" id="3.40.1310.30">
    <property type="match status" value="1"/>
</dbReference>
<proteinExistence type="predicted"/>
<gene>
    <name evidence="3" type="primary">repB</name>
    <name evidence="3" type="ORF">pMG2F-1_2</name>
</gene>
<keyword evidence="3" id="KW-0614">Plasmid</keyword>
<geneLocation type="plasmid" evidence="3">
    <name>pMG2F-1</name>
</geneLocation>
<name>K9RYC6_9MOLU</name>
<dbReference type="InterPro" id="IPR053923">
    <property type="entry name" value="RepB_C"/>
</dbReference>
<dbReference type="RefSeq" id="WP_015237552.1">
    <property type="nucleotide sequence ID" value="NC_019797.1"/>
</dbReference>
<accession>K9RYC6</accession>
<dbReference type="EMBL" id="JX294732">
    <property type="protein sequence ID" value="AFY63024.1"/>
    <property type="molecule type" value="Genomic_DNA"/>
</dbReference>
<dbReference type="GO" id="GO:0006260">
    <property type="term" value="P:DNA replication"/>
    <property type="evidence" value="ECO:0007669"/>
    <property type="project" value="InterPro"/>
</dbReference>
<evidence type="ECO:0000259" key="2">
    <source>
        <dbReference type="Pfam" id="PF21861"/>
    </source>
</evidence>
<protein>
    <submittedName>
        <fullName evidence="3">Plasmid replication initiation protein</fullName>
    </submittedName>
</protein>
<sequence length="213" mass="25401">MSTKSNNQNQTKQKYWTILAYPDSVPDNWKEILTETGLPFAGILHDKDVTEKGKPKKPHWHLVTAFPNTTTFNNVVSTITSKLNAPIPQGIADINGMYDYLTHKNNPEKYQYDSRELFFINGFSISNYRDITKNEIDKIKQEIQHFIIENDYIEYSQLMDWCLYNNLDWHKVASQNSNYFSKYISSRRHYKEKLEKQKEQQEYLEWREKQAEK</sequence>
<reference evidence="3" key="1">
    <citation type="journal article" date="2012" name="BMC Microbiol.">
        <title>Distribution and diversity of mycoplasma plasmids: lessons from cryptic genetic elements.</title>
        <authorList>
            <person name="Breton M."/>
            <person name="Tardy F."/>
            <person name="Dordet-Frisoni E."/>
            <person name="Sagne E."/>
            <person name="Mick V."/>
            <person name="Renaudin J."/>
            <person name="Sirand-Pugnet P."/>
            <person name="Citti C."/>
            <person name="Blanchard A."/>
        </authorList>
    </citation>
    <scope>NUCLEOTIDE SEQUENCE</scope>
    <source>
        <strain evidence="3">Anses 11181</strain>
        <plasmid evidence="3">pMG2F-1</plasmid>
    </source>
</reference>
<evidence type="ECO:0000313" key="3">
    <source>
        <dbReference type="EMBL" id="AFY63024.1"/>
    </source>
</evidence>